<organism evidence="1 2">
    <name type="scientific">Favolaschia claudopus</name>
    <dbReference type="NCBI Taxonomy" id="2862362"/>
    <lineage>
        <taxon>Eukaryota</taxon>
        <taxon>Fungi</taxon>
        <taxon>Dikarya</taxon>
        <taxon>Basidiomycota</taxon>
        <taxon>Agaricomycotina</taxon>
        <taxon>Agaricomycetes</taxon>
        <taxon>Agaricomycetidae</taxon>
        <taxon>Agaricales</taxon>
        <taxon>Marasmiineae</taxon>
        <taxon>Mycenaceae</taxon>
        <taxon>Favolaschia</taxon>
    </lineage>
</organism>
<accession>A0AAW0CUN7</accession>
<evidence type="ECO:0000313" key="2">
    <source>
        <dbReference type="Proteomes" id="UP001362999"/>
    </source>
</evidence>
<dbReference type="AlphaFoldDB" id="A0AAW0CUN7"/>
<name>A0AAW0CUN7_9AGAR</name>
<evidence type="ECO:0008006" key="3">
    <source>
        <dbReference type="Google" id="ProtNLM"/>
    </source>
</evidence>
<reference evidence="1 2" key="1">
    <citation type="journal article" date="2024" name="J Genomics">
        <title>Draft genome sequencing and assembly of Favolaschia claudopus CIRM-BRFM 2984 isolated from oak limbs.</title>
        <authorList>
            <person name="Navarro D."/>
            <person name="Drula E."/>
            <person name="Chaduli D."/>
            <person name="Cazenave R."/>
            <person name="Ahrendt S."/>
            <person name="Wang J."/>
            <person name="Lipzen A."/>
            <person name="Daum C."/>
            <person name="Barry K."/>
            <person name="Grigoriev I.V."/>
            <person name="Favel A."/>
            <person name="Rosso M.N."/>
            <person name="Martin F."/>
        </authorList>
    </citation>
    <scope>NUCLEOTIDE SEQUENCE [LARGE SCALE GENOMIC DNA]</scope>
    <source>
        <strain evidence="1 2">CIRM-BRFM 2984</strain>
    </source>
</reference>
<dbReference type="EMBL" id="JAWWNJ010000013">
    <property type="protein sequence ID" value="KAK7042802.1"/>
    <property type="molecule type" value="Genomic_DNA"/>
</dbReference>
<comment type="caution">
    <text evidence="1">The sequence shown here is derived from an EMBL/GenBank/DDBJ whole genome shotgun (WGS) entry which is preliminary data.</text>
</comment>
<sequence>MHRDEPYDICERRQIVLDSRQSTRQDWLAGTILTLKTIAATAEVATLPYIRAVLGTVVILLETVEKMKKNRDDLLDLCASIVEIILLVKDELSCHGEAVGTRLAGLCEEFISLLRDLQTGLEHLLRKRAGIKGWLYDSLRVESVADQIQRYRYRINEVRTNFMLIATLNSNLHIANIQRTVTGVENVSSQKSEFRQIALGDVNLLHEIAISGKANAVKVFIARVTGQPSLMTVAQYEADTARWKSDLEEYSRIRHPHVWQLFGFVSSPGLNALLFHDEIIPLATYRQFHRPSADLVWAAVEGLLFQQFKETAQYHYWPSSLREQRSRATICVKQKPLRICLTMPDMTNQSSIVDLDTGLSSWHHSWFKAQRFHQRITTDCNTLRILDSYLAAELSSDVIQRIDLKNFLATLLPIYFTKSIPFGTRKQLFLGSIVGRRYHDDTLESFTPLYESFVPEFNTFSIQDWEPRAPVGLVDRESPTANRFTFQSGSFKAGEIPEELIKSIVIADGADAVGLSQSNILFRWSVGFDESLTNRLNLCWLSQANFLLRDIIASAEAVPGARYGYGITDQLLCLIVMDSDFHHLLRPTGTLMKTHLFLQSPIVRREASRIGVDFSESSQWYWSLDPSGETPMSQAECDAIGVPRLQFRLAARGRFWHEYHYNAIRQFVLAKFEGVDPYSQDVPRIFGVPVAKII</sequence>
<dbReference type="CDD" id="cd21037">
    <property type="entry name" value="MLKL_NTD"/>
    <property type="match status" value="1"/>
</dbReference>
<proteinExistence type="predicted"/>
<protein>
    <recommendedName>
        <fullName evidence="3">Fungal N-terminal domain-containing protein</fullName>
    </recommendedName>
</protein>
<gene>
    <name evidence="1" type="ORF">R3P38DRAFT_3260739</name>
</gene>
<dbReference type="InterPro" id="IPR059179">
    <property type="entry name" value="MLKL-like_MCAfunc"/>
</dbReference>
<evidence type="ECO:0000313" key="1">
    <source>
        <dbReference type="EMBL" id="KAK7042802.1"/>
    </source>
</evidence>
<keyword evidence="2" id="KW-1185">Reference proteome</keyword>
<dbReference type="Proteomes" id="UP001362999">
    <property type="component" value="Unassembled WGS sequence"/>
</dbReference>